<dbReference type="PANTHER" id="PTHR45527">
    <property type="entry name" value="NONRIBOSOMAL PEPTIDE SYNTHETASE"/>
    <property type="match status" value="1"/>
</dbReference>
<dbReference type="PROSITE" id="PS00455">
    <property type="entry name" value="AMP_BINDING"/>
    <property type="match status" value="1"/>
</dbReference>
<dbReference type="InterPro" id="IPR045851">
    <property type="entry name" value="AMP-bd_C_sf"/>
</dbReference>
<dbReference type="CDD" id="cd02440">
    <property type="entry name" value="AdoMet_MTases"/>
    <property type="match status" value="1"/>
</dbReference>
<dbReference type="InterPro" id="IPR057737">
    <property type="entry name" value="Condensation_MtbB-like"/>
</dbReference>
<dbReference type="OrthoDB" id="2472181at2"/>
<feature type="domain" description="Carrier" evidence="10">
    <location>
        <begin position="1358"/>
        <end position="1433"/>
    </location>
</feature>
<sequence>MIYSANEPGDDDTFPLTEIQYAYWVGRGPNFVLGNVAPHAYFELEGRRLDEHVLTEAWNRIIARHGMLRAVVGADGNQRVLPEVPRFDIEVTDLSDTPADEVSGRLREIRDGMSHRVYDAAQWPLFDIRITRLAEWDRLHISLDLLMVDLASVAVLFSEWQTLCQNPAHELPPVDVTFRDYVLALERNADSERTRRALDYWTSRAATLAPPPDLPLDRSPVAVHRPRFTHREFQLDPDAWKRLRDRSEERGLTPTTVLATAFSEVLAAWSGTLRFTLNLTLFNRLPLLLDADGDGHRGLHPHLRRVVGDFTSICLLEVDTEEGTFDERVRRTQRQLQQDLRHRYVSALHTLRERRRLGLDNAFGTMPVVFTSGLGTVADVTGPRDYFGDITYRVSQTPQVWLDHQVVDITGSLDLTWDVVEELFPENLLDDMFATYTGLVEQLAADGAVWDGELRVTPPPYQLTERDVVNRTAGPLPDGLLHEPFLARVAEQPDRPAVITPAETLTYGELAGRANAVADAILRAGDGSPLRDGLVGVTLDKSADQVAAAYGVLLAGGAYLPAGARLPGPRRTAILTDGEAATVVTTAAMAEDFDWPEGMTPVPVDRLDDLAAAPAAVPAEPSDLAYVLFTSGSTGRPKGVMIEHRSALNTVHDITERFGVTRDDRVLGLAELSFDLSVYDLFGALGAGAAIVLPDPDQAGEPAHWADMMRRHGVTVWNSVPAQMQMLVDHVEAVGDIPDGLRLVMMSGDWVPVDLPDRIHALWPDAVVISMGGATEASIWSNYHRVDEVPPGTPSIPYGVPLRNQRFQVLDASMRPCPDWVPGELYIEGSGLARGYWRDPAKTAASFVQHPVTGVRLYRTGDYGRYLPGGIIQFLGRRDGQVKIRGHRIELGEIESVLTQHPGVDRAVAVKSDEDGGGARLLGFVVPAKDDTDSLYQKDVADPAESVRRWEALCDDREPAPGPSAETLAQAWRQLDDVYASAVAVALHTFGATDVPTILRSSGVARRYERWLNRAVAALRRRGELTDLPATIPTAVAAGTHQVLGESLGVPADLTDWLLTIAANLTGILTQDLHSAELYANDRTPAVYEHLFGPVHRVAARAVQRLAAAWPVDEPLRILEVGAGYGTLTRHVLPLLPERTEYTFTDISTYFTERAREQYADYPFVSYDLFDIDRPADLQGFDGKAFDIVIAGSMLHDAKQLRRSIRNLRSVLAPGGTLLLVEQTAFHDWFDLTMGLQQGFDGYEDTDLRSAHPLLDPGAWRDELAQAGFADTAVLTPPGSGMASVGFDVIVARGPDESRRFDGERLRTHLGQQLPRHMVPSTVHAIDELPLTSTGKVDRGTLAKARGRTGVKGRAAKPPRTDRQRKLVEIWCTVLGLSQADLGDDFLEAGGDSLLAARLVANISSAFGITVAVATVLEYPTVELLDGYLERILGPSELLPDALEATK</sequence>
<dbReference type="FunFam" id="3.30.559.10:FF:000023">
    <property type="entry name" value="Non-ribosomal peptide synthetase"/>
    <property type="match status" value="1"/>
</dbReference>
<comment type="pathway">
    <text evidence="2">Siderophore biosynthesis; mycobactin biosynthesis.</text>
</comment>
<comment type="similarity">
    <text evidence="3">Belongs to the ATP-dependent AMP-binding enzyme family. MbtB subfamily.</text>
</comment>
<protein>
    <recommendedName>
        <fullName evidence="4">Phenyloxazoline synthase MbtB</fullName>
    </recommendedName>
    <alternativeName>
        <fullName evidence="9">Mycobactin synthetase protein B</fullName>
    </alternativeName>
</protein>
<evidence type="ECO:0000256" key="3">
    <source>
        <dbReference type="ARBA" id="ARBA00007380"/>
    </source>
</evidence>
<dbReference type="SUPFAM" id="SSF47336">
    <property type="entry name" value="ACP-like"/>
    <property type="match status" value="1"/>
</dbReference>
<dbReference type="RefSeq" id="WP_133907963.1">
    <property type="nucleotide sequence ID" value="NZ_SOCP01000021.1"/>
</dbReference>
<gene>
    <name evidence="11" type="ORF">CLV71_12188</name>
</gene>
<comment type="caution">
    <text evidence="11">The sequence shown here is derived from an EMBL/GenBank/DDBJ whole genome shotgun (WGS) entry which is preliminary data.</text>
</comment>
<evidence type="ECO:0000256" key="1">
    <source>
        <dbReference type="ARBA" id="ARBA00001957"/>
    </source>
</evidence>
<reference evidence="11 12" key="1">
    <citation type="submission" date="2019-03" db="EMBL/GenBank/DDBJ databases">
        <title>Genomic Encyclopedia of Archaeal and Bacterial Type Strains, Phase II (KMG-II): from individual species to whole genera.</title>
        <authorList>
            <person name="Goeker M."/>
        </authorList>
    </citation>
    <scope>NUCLEOTIDE SEQUENCE [LARGE SCALE GENOMIC DNA]</scope>
    <source>
        <strain evidence="11 12">DSM 45499</strain>
    </source>
</reference>
<evidence type="ECO:0000256" key="7">
    <source>
        <dbReference type="ARBA" id="ARBA00022598"/>
    </source>
</evidence>
<evidence type="ECO:0000256" key="5">
    <source>
        <dbReference type="ARBA" id="ARBA00022450"/>
    </source>
</evidence>
<evidence type="ECO:0000256" key="8">
    <source>
        <dbReference type="ARBA" id="ARBA00022737"/>
    </source>
</evidence>
<dbReference type="InterPro" id="IPR001242">
    <property type="entry name" value="Condensation_dom"/>
</dbReference>
<dbReference type="SMART" id="SM00823">
    <property type="entry name" value="PKS_PP"/>
    <property type="match status" value="1"/>
</dbReference>
<dbReference type="GO" id="GO:0009403">
    <property type="term" value="P:toxin biosynthetic process"/>
    <property type="evidence" value="ECO:0007669"/>
    <property type="project" value="UniProtKB-ARBA"/>
</dbReference>
<dbReference type="GO" id="GO:0005737">
    <property type="term" value="C:cytoplasm"/>
    <property type="evidence" value="ECO:0007669"/>
    <property type="project" value="TreeGrafter"/>
</dbReference>
<dbReference type="Pfam" id="PF13193">
    <property type="entry name" value="AMP-binding_C"/>
    <property type="match status" value="1"/>
</dbReference>
<dbReference type="Gene3D" id="1.10.1200.10">
    <property type="entry name" value="ACP-like"/>
    <property type="match status" value="1"/>
</dbReference>
<dbReference type="InterPro" id="IPR025110">
    <property type="entry name" value="AMP-bd_C"/>
</dbReference>
<dbReference type="InterPro" id="IPR006162">
    <property type="entry name" value="Ppantetheine_attach_site"/>
</dbReference>
<dbReference type="Gene3D" id="3.30.300.30">
    <property type="match status" value="2"/>
</dbReference>
<dbReference type="Pfam" id="PF08242">
    <property type="entry name" value="Methyltransf_12"/>
    <property type="match status" value="1"/>
</dbReference>
<keyword evidence="5" id="KW-0596">Phosphopantetheine</keyword>
<dbReference type="NCBIfam" id="TIGR01733">
    <property type="entry name" value="AA-adenyl-dom"/>
    <property type="match status" value="1"/>
</dbReference>
<dbReference type="InterPro" id="IPR000873">
    <property type="entry name" value="AMP-dep_synth/lig_dom"/>
</dbReference>
<dbReference type="InterPro" id="IPR010071">
    <property type="entry name" value="AA_adenyl_dom"/>
</dbReference>
<dbReference type="GO" id="GO:0043041">
    <property type="term" value="P:amino acid activation for nonribosomal peptide biosynthetic process"/>
    <property type="evidence" value="ECO:0007669"/>
    <property type="project" value="TreeGrafter"/>
</dbReference>
<dbReference type="GO" id="GO:0016874">
    <property type="term" value="F:ligase activity"/>
    <property type="evidence" value="ECO:0007669"/>
    <property type="project" value="UniProtKB-KW"/>
</dbReference>
<evidence type="ECO:0000313" key="12">
    <source>
        <dbReference type="Proteomes" id="UP000294927"/>
    </source>
</evidence>
<dbReference type="Pfam" id="PF00501">
    <property type="entry name" value="AMP-binding"/>
    <property type="match status" value="1"/>
</dbReference>
<keyword evidence="7" id="KW-0436">Ligase</keyword>
<dbReference type="Gene3D" id="3.40.50.980">
    <property type="match status" value="2"/>
</dbReference>
<dbReference type="Gene3D" id="3.40.50.150">
    <property type="entry name" value="Vaccinia Virus protein VP39"/>
    <property type="match status" value="1"/>
</dbReference>
<evidence type="ECO:0000256" key="2">
    <source>
        <dbReference type="ARBA" id="ARBA00005102"/>
    </source>
</evidence>
<name>A0A4R7UY67_9PSEU</name>
<keyword evidence="8" id="KW-0677">Repeat</keyword>
<organism evidence="11 12">
    <name type="scientific">Actinophytocola oryzae</name>
    <dbReference type="NCBI Taxonomy" id="502181"/>
    <lineage>
        <taxon>Bacteria</taxon>
        <taxon>Bacillati</taxon>
        <taxon>Actinomycetota</taxon>
        <taxon>Actinomycetes</taxon>
        <taxon>Pseudonocardiales</taxon>
        <taxon>Pseudonocardiaceae</taxon>
    </lineage>
</organism>
<evidence type="ECO:0000256" key="6">
    <source>
        <dbReference type="ARBA" id="ARBA00022553"/>
    </source>
</evidence>
<keyword evidence="12" id="KW-1185">Reference proteome</keyword>
<dbReference type="SUPFAM" id="SSF53335">
    <property type="entry name" value="S-adenosyl-L-methionine-dependent methyltransferases"/>
    <property type="match status" value="1"/>
</dbReference>
<dbReference type="InterPro" id="IPR009081">
    <property type="entry name" value="PP-bd_ACP"/>
</dbReference>
<keyword evidence="6" id="KW-0597">Phosphoprotein</keyword>
<comment type="cofactor">
    <cofactor evidence="1">
        <name>pantetheine 4'-phosphate</name>
        <dbReference type="ChEBI" id="CHEBI:47942"/>
    </cofactor>
</comment>
<proteinExistence type="inferred from homology"/>
<dbReference type="CDD" id="cd19535">
    <property type="entry name" value="Cyc_NRPS"/>
    <property type="match status" value="1"/>
</dbReference>
<accession>A0A4R7UY67</accession>
<dbReference type="GO" id="GO:0008610">
    <property type="term" value="P:lipid biosynthetic process"/>
    <property type="evidence" value="ECO:0007669"/>
    <property type="project" value="UniProtKB-ARBA"/>
</dbReference>
<dbReference type="Gene3D" id="3.30.559.10">
    <property type="entry name" value="Chloramphenicol acetyltransferase-like domain"/>
    <property type="match status" value="1"/>
</dbReference>
<evidence type="ECO:0000256" key="4">
    <source>
        <dbReference type="ARBA" id="ARBA00016743"/>
    </source>
</evidence>
<dbReference type="SUPFAM" id="SSF56801">
    <property type="entry name" value="Acetyl-CoA synthetase-like"/>
    <property type="match status" value="1"/>
</dbReference>
<dbReference type="Pfam" id="PF00550">
    <property type="entry name" value="PP-binding"/>
    <property type="match status" value="1"/>
</dbReference>
<dbReference type="PROSITE" id="PS50075">
    <property type="entry name" value="CARRIER"/>
    <property type="match status" value="1"/>
</dbReference>
<dbReference type="PROSITE" id="PS00012">
    <property type="entry name" value="PHOSPHOPANTETHEINE"/>
    <property type="match status" value="1"/>
</dbReference>
<dbReference type="EMBL" id="SOCP01000021">
    <property type="protein sequence ID" value="TDV41022.1"/>
    <property type="molecule type" value="Genomic_DNA"/>
</dbReference>
<dbReference type="InterPro" id="IPR023213">
    <property type="entry name" value="CAT-like_dom_sf"/>
</dbReference>
<dbReference type="GO" id="GO:0031177">
    <property type="term" value="F:phosphopantetheine binding"/>
    <property type="evidence" value="ECO:0007669"/>
    <property type="project" value="InterPro"/>
</dbReference>
<dbReference type="InterPro" id="IPR013217">
    <property type="entry name" value="Methyltransf_12"/>
</dbReference>
<dbReference type="CDD" id="cd12114">
    <property type="entry name" value="A_NRPS_TlmIV_like"/>
    <property type="match status" value="1"/>
</dbReference>
<evidence type="ECO:0000313" key="11">
    <source>
        <dbReference type="EMBL" id="TDV41022.1"/>
    </source>
</evidence>
<dbReference type="Proteomes" id="UP000294927">
    <property type="component" value="Unassembled WGS sequence"/>
</dbReference>
<dbReference type="InterPro" id="IPR020806">
    <property type="entry name" value="PKS_PP-bd"/>
</dbReference>
<dbReference type="Pfam" id="PF00668">
    <property type="entry name" value="Condensation"/>
    <property type="match status" value="1"/>
</dbReference>
<dbReference type="PANTHER" id="PTHR45527:SF10">
    <property type="entry name" value="PYOCHELIN SYNTHASE PCHF"/>
    <property type="match status" value="1"/>
</dbReference>
<dbReference type="Gene3D" id="2.30.38.10">
    <property type="entry name" value="Luciferase, Domain 3"/>
    <property type="match status" value="1"/>
</dbReference>
<dbReference type="FunFam" id="3.40.50.12780:FF:000012">
    <property type="entry name" value="Non-ribosomal peptide synthetase"/>
    <property type="match status" value="1"/>
</dbReference>
<dbReference type="FunFam" id="3.30.559.30:FF:000006">
    <property type="entry name" value="Yersiniabactin polyketide/non-ribosomal peptide synthetase"/>
    <property type="match status" value="1"/>
</dbReference>
<evidence type="ECO:0000259" key="10">
    <source>
        <dbReference type="PROSITE" id="PS50075"/>
    </source>
</evidence>
<dbReference type="Gene3D" id="3.30.559.30">
    <property type="entry name" value="Nonribosomal peptide synthetase, condensation domain"/>
    <property type="match status" value="1"/>
</dbReference>
<dbReference type="InterPro" id="IPR020845">
    <property type="entry name" value="AMP-binding_CS"/>
</dbReference>
<dbReference type="SUPFAM" id="SSF52777">
    <property type="entry name" value="CoA-dependent acyltransferases"/>
    <property type="match status" value="2"/>
</dbReference>
<dbReference type="InterPro" id="IPR036736">
    <property type="entry name" value="ACP-like_sf"/>
</dbReference>
<evidence type="ECO:0000256" key="9">
    <source>
        <dbReference type="ARBA" id="ARBA00033440"/>
    </source>
</evidence>
<dbReference type="InterPro" id="IPR029063">
    <property type="entry name" value="SAM-dependent_MTases_sf"/>
</dbReference>